<comment type="caution">
    <text evidence="1">The sequence shown here is derived from an EMBL/GenBank/DDBJ whole genome shotgun (WGS) entry which is preliminary data.</text>
</comment>
<dbReference type="RefSeq" id="XP_045962287.1">
    <property type="nucleotide sequence ID" value="XM_046095453.1"/>
</dbReference>
<dbReference type="AlphaFoldDB" id="A0A9P9A181"/>
<protein>
    <submittedName>
        <fullName evidence="1">Uncharacterized protein</fullName>
    </submittedName>
</protein>
<dbReference type="Proteomes" id="UP000758603">
    <property type="component" value="Unassembled WGS sequence"/>
</dbReference>
<organism evidence="1 2">
    <name type="scientific">Truncatella angustata</name>
    <dbReference type="NCBI Taxonomy" id="152316"/>
    <lineage>
        <taxon>Eukaryota</taxon>
        <taxon>Fungi</taxon>
        <taxon>Dikarya</taxon>
        <taxon>Ascomycota</taxon>
        <taxon>Pezizomycotina</taxon>
        <taxon>Sordariomycetes</taxon>
        <taxon>Xylariomycetidae</taxon>
        <taxon>Amphisphaeriales</taxon>
        <taxon>Sporocadaceae</taxon>
        <taxon>Truncatella</taxon>
    </lineage>
</organism>
<dbReference type="EMBL" id="JAGPXC010000002">
    <property type="protein sequence ID" value="KAH6658053.1"/>
    <property type="molecule type" value="Genomic_DNA"/>
</dbReference>
<gene>
    <name evidence="1" type="ORF">BKA67DRAFT_205305</name>
</gene>
<sequence length="214" mass="24214">MYAVMCTPYMPRLCFLCTSILGPSSYSIHCSALSMSPVRQVKVKIQGHGQRPPRMNKRRVHPEPAGLQTTSRLVQDNSLSTVTLLSNGLQTRQTSIHRRHTHRTSEHDALHCRLRQQYCFSTDQAANFPHLHLSTLCLLSRAYAYCRFKILFLIGHHSLPDAMAIFESASSATHLVAFSSHKSSDTLKTNQPIKHLACRANPHSVYFRVQVEPH</sequence>
<name>A0A9P9A181_9PEZI</name>
<dbReference type="GeneID" id="70124346"/>
<evidence type="ECO:0000313" key="2">
    <source>
        <dbReference type="Proteomes" id="UP000758603"/>
    </source>
</evidence>
<reference evidence="1" key="1">
    <citation type="journal article" date="2021" name="Nat. Commun.">
        <title>Genetic determinants of endophytism in the Arabidopsis root mycobiome.</title>
        <authorList>
            <person name="Mesny F."/>
            <person name="Miyauchi S."/>
            <person name="Thiergart T."/>
            <person name="Pickel B."/>
            <person name="Atanasova L."/>
            <person name="Karlsson M."/>
            <person name="Huettel B."/>
            <person name="Barry K.W."/>
            <person name="Haridas S."/>
            <person name="Chen C."/>
            <person name="Bauer D."/>
            <person name="Andreopoulos W."/>
            <person name="Pangilinan J."/>
            <person name="LaButti K."/>
            <person name="Riley R."/>
            <person name="Lipzen A."/>
            <person name="Clum A."/>
            <person name="Drula E."/>
            <person name="Henrissat B."/>
            <person name="Kohler A."/>
            <person name="Grigoriev I.V."/>
            <person name="Martin F.M."/>
            <person name="Hacquard S."/>
        </authorList>
    </citation>
    <scope>NUCLEOTIDE SEQUENCE</scope>
    <source>
        <strain evidence="1">MPI-SDFR-AT-0073</strain>
    </source>
</reference>
<keyword evidence="2" id="KW-1185">Reference proteome</keyword>
<evidence type="ECO:0000313" key="1">
    <source>
        <dbReference type="EMBL" id="KAH6658053.1"/>
    </source>
</evidence>
<proteinExistence type="predicted"/>
<accession>A0A9P9A181</accession>